<dbReference type="EMBL" id="WHVB01000023">
    <property type="protein sequence ID" value="KAF8471385.1"/>
    <property type="molecule type" value="Genomic_DNA"/>
</dbReference>
<keyword evidence="1" id="KW-0472">Membrane</keyword>
<organism evidence="2 3">
    <name type="scientific">Russula ochroleuca</name>
    <dbReference type="NCBI Taxonomy" id="152965"/>
    <lineage>
        <taxon>Eukaryota</taxon>
        <taxon>Fungi</taxon>
        <taxon>Dikarya</taxon>
        <taxon>Basidiomycota</taxon>
        <taxon>Agaricomycotina</taxon>
        <taxon>Agaricomycetes</taxon>
        <taxon>Russulales</taxon>
        <taxon>Russulaceae</taxon>
        <taxon>Russula</taxon>
    </lineage>
</organism>
<sequence>MVVFLALFVPWKCLFVRYSPDRILVYSCALLSLYSMTGIPPYRVFHLRMLQRRHCRVLVLTDSQSYTFSFSIKFSIPCSIRGKLALTRRRRPTGFVNT</sequence>
<keyword evidence="1" id="KW-1133">Transmembrane helix</keyword>
<proteinExistence type="predicted"/>
<dbReference type="AlphaFoldDB" id="A0A9P5MR47"/>
<evidence type="ECO:0000313" key="3">
    <source>
        <dbReference type="Proteomes" id="UP000759537"/>
    </source>
</evidence>
<gene>
    <name evidence="2" type="ORF">DFH94DRAFT_769239</name>
</gene>
<evidence type="ECO:0000256" key="1">
    <source>
        <dbReference type="SAM" id="Phobius"/>
    </source>
</evidence>
<feature type="transmembrane region" description="Helical" evidence="1">
    <location>
        <begin position="23"/>
        <end position="45"/>
    </location>
</feature>
<keyword evidence="3" id="KW-1185">Reference proteome</keyword>
<accession>A0A9P5MR47</accession>
<evidence type="ECO:0000313" key="2">
    <source>
        <dbReference type="EMBL" id="KAF8471385.1"/>
    </source>
</evidence>
<keyword evidence="1" id="KW-0812">Transmembrane</keyword>
<reference evidence="2" key="1">
    <citation type="submission" date="2019-10" db="EMBL/GenBank/DDBJ databases">
        <authorList>
            <consortium name="DOE Joint Genome Institute"/>
            <person name="Kuo A."/>
            <person name="Miyauchi S."/>
            <person name="Kiss E."/>
            <person name="Drula E."/>
            <person name="Kohler A."/>
            <person name="Sanchez-Garcia M."/>
            <person name="Andreopoulos B."/>
            <person name="Barry K.W."/>
            <person name="Bonito G."/>
            <person name="Buee M."/>
            <person name="Carver A."/>
            <person name="Chen C."/>
            <person name="Cichocki N."/>
            <person name="Clum A."/>
            <person name="Culley D."/>
            <person name="Crous P.W."/>
            <person name="Fauchery L."/>
            <person name="Girlanda M."/>
            <person name="Hayes R."/>
            <person name="Keri Z."/>
            <person name="LaButti K."/>
            <person name="Lipzen A."/>
            <person name="Lombard V."/>
            <person name="Magnuson J."/>
            <person name="Maillard F."/>
            <person name="Morin E."/>
            <person name="Murat C."/>
            <person name="Nolan M."/>
            <person name="Ohm R."/>
            <person name="Pangilinan J."/>
            <person name="Pereira M."/>
            <person name="Perotto S."/>
            <person name="Peter M."/>
            <person name="Riley R."/>
            <person name="Sitrit Y."/>
            <person name="Stielow B."/>
            <person name="Szollosi G."/>
            <person name="Zifcakova L."/>
            <person name="Stursova M."/>
            <person name="Spatafora J.W."/>
            <person name="Tedersoo L."/>
            <person name="Vaario L.-M."/>
            <person name="Yamada A."/>
            <person name="Yan M."/>
            <person name="Wang P."/>
            <person name="Xu J."/>
            <person name="Bruns T."/>
            <person name="Baldrian P."/>
            <person name="Vilgalys R."/>
            <person name="Henrissat B."/>
            <person name="Grigoriev I.V."/>
            <person name="Hibbett D."/>
            <person name="Nagy L.G."/>
            <person name="Martin F.M."/>
        </authorList>
    </citation>
    <scope>NUCLEOTIDE SEQUENCE</scope>
    <source>
        <strain evidence="2">Prilba</strain>
    </source>
</reference>
<protein>
    <submittedName>
        <fullName evidence="2">Uncharacterized protein</fullName>
    </submittedName>
</protein>
<comment type="caution">
    <text evidence="2">The sequence shown here is derived from an EMBL/GenBank/DDBJ whole genome shotgun (WGS) entry which is preliminary data.</text>
</comment>
<reference evidence="2" key="2">
    <citation type="journal article" date="2020" name="Nat. Commun.">
        <title>Large-scale genome sequencing of mycorrhizal fungi provides insights into the early evolution of symbiotic traits.</title>
        <authorList>
            <person name="Miyauchi S."/>
            <person name="Kiss E."/>
            <person name="Kuo A."/>
            <person name="Drula E."/>
            <person name="Kohler A."/>
            <person name="Sanchez-Garcia M."/>
            <person name="Morin E."/>
            <person name="Andreopoulos B."/>
            <person name="Barry K.W."/>
            <person name="Bonito G."/>
            <person name="Buee M."/>
            <person name="Carver A."/>
            <person name="Chen C."/>
            <person name="Cichocki N."/>
            <person name="Clum A."/>
            <person name="Culley D."/>
            <person name="Crous P.W."/>
            <person name="Fauchery L."/>
            <person name="Girlanda M."/>
            <person name="Hayes R.D."/>
            <person name="Keri Z."/>
            <person name="LaButti K."/>
            <person name="Lipzen A."/>
            <person name="Lombard V."/>
            <person name="Magnuson J."/>
            <person name="Maillard F."/>
            <person name="Murat C."/>
            <person name="Nolan M."/>
            <person name="Ohm R.A."/>
            <person name="Pangilinan J."/>
            <person name="Pereira M.F."/>
            <person name="Perotto S."/>
            <person name="Peter M."/>
            <person name="Pfister S."/>
            <person name="Riley R."/>
            <person name="Sitrit Y."/>
            <person name="Stielow J.B."/>
            <person name="Szollosi G."/>
            <person name="Zifcakova L."/>
            <person name="Stursova M."/>
            <person name="Spatafora J.W."/>
            <person name="Tedersoo L."/>
            <person name="Vaario L.M."/>
            <person name="Yamada A."/>
            <person name="Yan M."/>
            <person name="Wang P."/>
            <person name="Xu J."/>
            <person name="Bruns T."/>
            <person name="Baldrian P."/>
            <person name="Vilgalys R."/>
            <person name="Dunand C."/>
            <person name="Henrissat B."/>
            <person name="Grigoriev I.V."/>
            <person name="Hibbett D."/>
            <person name="Nagy L.G."/>
            <person name="Martin F.M."/>
        </authorList>
    </citation>
    <scope>NUCLEOTIDE SEQUENCE</scope>
    <source>
        <strain evidence="2">Prilba</strain>
    </source>
</reference>
<name>A0A9P5MR47_9AGAM</name>
<dbReference type="Proteomes" id="UP000759537">
    <property type="component" value="Unassembled WGS sequence"/>
</dbReference>